<feature type="transmembrane region" description="Helical" evidence="7">
    <location>
        <begin position="79"/>
        <end position="100"/>
    </location>
</feature>
<dbReference type="STRING" id="360910.BAV0769"/>
<dbReference type="EMBL" id="AM167904">
    <property type="protein sequence ID" value="CAJ48381.1"/>
    <property type="molecule type" value="Genomic_DNA"/>
</dbReference>
<dbReference type="HOGENOM" id="CLU_034180_11_0_4"/>
<gene>
    <name evidence="8" type="ordered locus">BAV0769</name>
</gene>
<keyword evidence="9" id="KW-1185">Reference proteome</keyword>
<feature type="transmembrane region" description="Helical" evidence="7">
    <location>
        <begin position="203"/>
        <end position="223"/>
    </location>
</feature>
<keyword evidence="3" id="KW-1003">Cell membrane</keyword>
<organism evidence="8 9">
    <name type="scientific">Bordetella avium (strain 197N)</name>
    <dbReference type="NCBI Taxonomy" id="360910"/>
    <lineage>
        <taxon>Bacteria</taxon>
        <taxon>Pseudomonadati</taxon>
        <taxon>Pseudomonadota</taxon>
        <taxon>Betaproteobacteria</taxon>
        <taxon>Burkholderiales</taxon>
        <taxon>Alcaligenaceae</taxon>
        <taxon>Bordetella</taxon>
    </lineage>
</organism>
<dbReference type="InterPro" id="IPR010290">
    <property type="entry name" value="TM_effector"/>
</dbReference>
<dbReference type="PANTHER" id="PTHR23513">
    <property type="entry name" value="INTEGRAL MEMBRANE EFFLUX PROTEIN-RELATED"/>
    <property type="match status" value="1"/>
</dbReference>
<sequence>MPARVYPRAYPLKSANRAPASAGRRPGFVYLAAPMSTAADPLSSPSLRRFLAARFCASLSYQIVSVAVGWQIYALSGSALDLGLIGLAQFLPMMCLTLMVGHVADRYDRRRIVAICMALEALATLVLAAAALHGFGGTALIYTTVIVMSSARAFEAPTLPTLIPAIVPRDGIPRATALSASSNQIAQIAGPALGGIGYGIGTGWVYCAASLIYGVGLASILRVRTQRPPAHKAPTTWHTLFAGIRFIASRRILLGTLSLDLFAVLLGGATALLPVFAKDILDAGPWALGALRAAPALGAALTSLALARLTMGEHVGRMLFGALMLFGIATVAFGLSTSIPVSLAALAVLGAADSISVVVRSSLVQLHTPDEMLGRVSAVNTLFVGASNQLGEFESGLTAALLGTVPAVVLGGLGTMAVAGLWMWWFPELRKLKTLAPGP</sequence>
<evidence type="ECO:0000256" key="3">
    <source>
        <dbReference type="ARBA" id="ARBA00022475"/>
    </source>
</evidence>
<accession>Q2KWS6</accession>
<evidence type="ECO:0000256" key="5">
    <source>
        <dbReference type="ARBA" id="ARBA00022989"/>
    </source>
</evidence>
<feature type="transmembrane region" description="Helical" evidence="7">
    <location>
        <begin position="397"/>
        <end position="425"/>
    </location>
</feature>
<evidence type="ECO:0000256" key="1">
    <source>
        <dbReference type="ARBA" id="ARBA00004651"/>
    </source>
</evidence>
<evidence type="ECO:0000256" key="6">
    <source>
        <dbReference type="ARBA" id="ARBA00023136"/>
    </source>
</evidence>
<dbReference type="SUPFAM" id="SSF103473">
    <property type="entry name" value="MFS general substrate transporter"/>
    <property type="match status" value="1"/>
</dbReference>
<proteinExistence type="predicted"/>
<protein>
    <submittedName>
        <fullName evidence="8">Transporter</fullName>
    </submittedName>
</protein>
<dbReference type="KEGG" id="bav:BAV0769"/>
<reference evidence="8 9" key="1">
    <citation type="journal article" date="2006" name="J. Bacteriol.">
        <title>Comparison of the genome sequence of the poultry pathogen Bordetella avium with those of B. bronchiseptica, B. pertussis, and B. parapertussis reveals extensive diversity in surface structures associated with host interaction.</title>
        <authorList>
            <person name="Sebaihia M."/>
            <person name="Preston A."/>
            <person name="Maskell D.J."/>
            <person name="Kuzmiak H."/>
            <person name="Connell T.D."/>
            <person name="King N.D."/>
            <person name="Orndorff P.E."/>
            <person name="Miyamoto D.M."/>
            <person name="Thomson N.R."/>
            <person name="Harris D."/>
            <person name="Goble A."/>
            <person name="Lord A."/>
            <person name="Murphy L."/>
            <person name="Quail M.A."/>
            <person name="Rutter S."/>
            <person name="Squares R."/>
            <person name="Squares S."/>
            <person name="Woodward J."/>
            <person name="Parkhill J."/>
            <person name="Temple L.M."/>
        </authorList>
    </citation>
    <scope>NUCLEOTIDE SEQUENCE [LARGE SCALE GENOMIC DNA]</scope>
    <source>
        <strain evidence="8 9">197N</strain>
    </source>
</reference>
<dbReference type="Proteomes" id="UP000001977">
    <property type="component" value="Chromosome"/>
</dbReference>
<dbReference type="Gene3D" id="1.20.1250.20">
    <property type="entry name" value="MFS general substrate transporter like domains"/>
    <property type="match status" value="1"/>
</dbReference>
<dbReference type="InterPro" id="IPR036259">
    <property type="entry name" value="MFS_trans_sf"/>
</dbReference>
<evidence type="ECO:0000256" key="2">
    <source>
        <dbReference type="ARBA" id="ARBA00022448"/>
    </source>
</evidence>
<dbReference type="GO" id="GO:0005886">
    <property type="term" value="C:plasma membrane"/>
    <property type="evidence" value="ECO:0007669"/>
    <property type="project" value="UniProtKB-SubCell"/>
</dbReference>
<keyword evidence="6 7" id="KW-0472">Membrane</keyword>
<keyword evidence="4 7" id="KW-0812">Transmembrane</keyword>
<keyword evidence="2" id="KW-0813">Transport</keyword>
<comment type="subcellular location">
    <subcellularLocation>
        <location evidence="1">Cell membrane</location>
        <topology evidence="1">Multi-pass membrane protein</topology>
    </subcellularLocation>
</comment>
<feature type="transmembrane region" description="Helical" evidence="7">
    <location>
        <begin position="318"/>
        <end position="335"/>
    </location>
</feature>
<evidence type="ECO:0000313" key="9">
    <source>
        <dbReference type="Proteomes" id="UP000001977"/>
    </source>
</evidence>
<feature type="transmembrane region" description="Helical" evidence="7">
    <location>
        <begin position="252"/>
        <end position="277"/>
    </location>
</feature>
<evidence type="ECO:0000256" key="7">
    <source>
        <dbReference type="SAM" id="Phobius"/>
    </source>
</evidence>
<keyword evidence="5 7" id="KW-1133">Transmembrane helix</keyword>
<dbReference type="Pfam" id="PF05977">
    <property type="entry name" value="MFS_3"/>
    <property type="match status" value="1"/>
</dbReference>
<evidence type="ECO:0000313" key="8">
    <source>
        <dbReference type="EMBL" id="CAJ48381.1"/>
    </source>
</evidence>
<dbReference type="PANTHER" id="PTHR23513:SF9">
    <property type="entry name" value="ENTEROBACTIN EXPORTER ENTS"/>
    <property type="match status" value="1"/>
</dbReference>
<dbReference type="eggNOG" id="COG0477">
    <property type="taxonomic scope" value="Bacteria"/>
</dbReference>
<feature type="transmembrane region" description="Helical" evidence="7">
    <location>
        <begin position="283"/>
        <end position="306"/>
    </location>
</feature>
<evidence type="ECO:0000256" key="4">
    <source>
        <dbReference type="ARBA" id="ARBA00022692"/>
    </source>
</evidence>
<dbReference type="CDD" id="cd06173">
    <property type="entry name" value="MFS_MefA_like"/>
    <property type="match status" value="1"/>
</dbReference>
<name>Q2KWS6_BORA1</name>
<dbReference type="AlphaFoldDB" id="Q2KWS6"/>
<feature type="transmembrane region" description="Helical" evidence="7">
    <location>
        <begin position="51"/>
        <end position="73"/>
    </location>
</feature>